<dbReference type="PROSITE" id="PS50175">
    <property type="entry name" value="ASP_PROT_RETROV"/>
    <property type="match status" value="1"/>
</dbReference>
<dbReference type="Gene3D" id="2.40.70.10">
    <property type="entry name" value="Acid Proteases"/>
    <property type="match status" value="1"/>
</dbReference>
<feature type="domain" description="PDZ" evidence="3">
    <location>
        <begin position="353"/>
        <end position="417"/>
    </location>
</feature>
<proteinExistence type="predicted"/>
<dbReference type="SMART" id="SM00228">
    <property type="entry name" value="PDZ"/>
    <property type="match status" value="1"/>
</dbReference>
<comment type="caution">
    <text evidence="5">The sequence shown here is derived from an EMBL/GenBank/DDBJ whole genome shotgun (WGS) entry which is preliminary data.</text>
</comment>
<evidence type="ECO:0000259" key="4">
    <source>
        <dbReference type="PROSITE" id="PS50175"/>
    </source>
</evidence>
<feature type="domain" description="Peptidase A2" evidence="4">
    <location>
        <begin position="54"/>
        <end position="91"/>
    </location>
</feature>
<dbReference type="PROSITE" id="PS50106">
    <property type="entry name" value="PDZ"/>
    <property type="match status" value="1"/>
</dbReference>
<feature type="signal peptide" evidence="2">
    <location>
        <begin position="1"/>
        <end position="19"/>
    </location>
</feature>
<keyword evidence="1" id="KW-0378">Hydrolase</keyword>
<keyword evidence="2" id="KW-0732">Signal</keyword>
<gene>
    <name evidence="5" type="ORF">ACFX5F_06230</name>
</gene>
<evidence type="ECO:0000313" key="6">
    <source>
        <dbReference type="Proteomes" id="UP001600107"/>
    </source>
</evidence>
<evidence type="ECO:0000259" key="3">
    <source>
        <dbReference type="PROSITE" id="PS50106"/>
    </source>
</evidence>
<dbReference type="InterPro" id="IPR001995">
    <property type="entry name" value="Peptidase_A2_cat"/>
</dbReference>
<feature type="chain" id="PRO_5046637545" evidence="2">
    <location>
        <begin position="20"/>
        <end position="444"/>
    </location>
</feature>
<reference evidence="5 6" key="1">
    <citation type="submission" date="2024-06" db="EMBL/GenBank/DDBJ databases">
        <title>Flavobacterium spp. isolated from glacier.</title>
        <authorList>
            <person name="Han D."/>
        </authorList>
    </citation>
    <scope>NUCLEOTIDE SEQUENCE [LARGE SCALE GENOMIC DNA]</scope>
    <source>
        <strain evidence="5 6">ZS1P70</strain>
    </source>
</reference>
<protein>
    <submittedName>
        <fullName evidence="5">PDZ domain-containing protein</fullName>
    </submittedName>
</protein>
<name>A0ABW6I3G7_9FLAO</name>
<evidence type="ECO:0000256" key="2">
    <source>
        <dbReference type="SAM" id="SignalP"/>
    </source>
</evidence>
<dbReference type="Pfam" id="PF17820">
    <property type="entry name" value="PDZ_6"/>
    <property type="match status" value="1"/>
</dbReference>
<evidence type="ECO:0000256" key="1">
    <source>
        <dbReference type="ARBA" id="ARBA00022801"/>
    </source>
</evidence>
<dbReference type="Gene3D" id="2.30.42.10">
    <property type="match status" value="1"/>
</dbReference>
<dbReference type="InterPro" id="IPR001478">
    <property type="entry name" value="PDZ"/>
</dbReference>
<keyword evidence="6" id="KW-1185">Reference proteome</keyword>
<evidence type="ECO:0000313" key="5">
    <source>
        <dbReference type="EMBL" id="MFE3870817.1"/>
    </source>
</evidence>
<dbReference type="EMBL" id="JBHZPY010000004">
    <property type="protein sequence ID" value="MFE3870817.1"/>
    <property type="molecule type" value="Genomic_DNA"/>
</dbReference>
<dbReference type="InterPro" id="IPR036034">
    <property type="entry name" value="PDZ_sf"/>
</dbReference>
<organism evidence="5 6">
    <name type="scientific">Flavobacterium zhoui</name>
    <dbReference type="NCBI Taxonomy" id="3230414"/>
    <lineage>
        <taxon>Bacteria</taxon>
        <taxon>Pseudomonadati</taxon>
        <taxon>Bacteroidota</taxon>
        <taxon>Flavobacteriia</taxon>
        <taxon>Flavobacteriales</taxon>
        <taxon>Flavobacteriaceae</taxon>
        <taxon>Flavobacterium</taxon>
    </lineage>
</organism>
<accession>A0ABW6I3G7</accession>
<dbReference type="InterPro" id="IPR041489">
    <property type="entry name" value="PDZ_6"/>
</dbReference>
<dbReference type="Proteomes" id="UP001600107">
    <property type="component" value="Unassembled WGS sequence"/>
</dbReference>
<dbReference type="SUPFAM" id="SSF50630">
    <property type="entry name" value="Acid proteases"/>
    <property type="match status" value="1"/>
</dbReference>
<dbReference type="RefSeq" id="WP_379850962.1">
    <property type="nucleotide sequence ID" value="NZ_JBHZPY010000004.1"/>
</dbReference>
<dbReference type="SUPFAM" id="SSF50156">
    <property type="entry name" value="PDZ domain-like"/>
    <property type="match status" value="1"/>
</dbReference>
<sequence>MKKRVSVFFILFCVWPILAQDGFQFAENVNKVTVPFKLINNLVFIPIKVNGIELNFLLDSGVEETILFSLEEKKEIEFSNVEKITLRGLGSEDAIQGLKSTNNILEIKGLKSVNHLLYIVLDQEFNLSSHIGIPVNGIIGYQFFKNNLIEINYEKKRVIVHRDIEKNRKKIEKNFEKVAIAIERLKPYIISTVTIDSVEFPAKLLIDIGNSDAIWLFENRSKLIKIPSKSFEDYLGKGFSGDVEGKRARIIKFKMSEFEFKNPIAAFPDSSSLRSVKMVAGRVGSVGGEILRRFTIIMDYTNGLLYLKKNKEFNGPFNYNKSGIEIQQQGMQWVQETVYLQTVPIVVTEDPYKTKAEKNGNNFKYSFNLKPVYSIANIRKNSPAFAAGLEKGDVIVSVNGNPSYKYSLQQMNSFLKSEEELWITMEVERNNKKLKIKFQLQNVL</sequence>
<dbReference type="InterPro" id="IPR021109">
    <property type="entry name" value="Peptidase_aspartic_dom_sf"/>
</dbReference>